<protein>
    <recommendedName>
        <fullName evidence="4">Major facilitator superfamily (MFS) profile domain-containing protein</fullName>
    </recommendedName>
</protein>
<accession>A0ABW1TI65</accession>
<dbReference type="InterPro" id="IPR036259">
    <property type="entry name" value="MFS_trans_sf"/>
</dbReference>
<keyword evidence="3" id="KW-1185">Reference proteome</keyword>
<name>A0ABW1TI65_9LACO</name>
<organism evidence="2 3">
    <name type="scientific">Levilactobacillus fujinensis</name>
    <dbReference type="NCBI Taxonomy" id="2486024"/>
    <lineage>
        <taxon>Bacteria</taxon>
        <taxon>Bacillati</taxon>
        <taxon>Bacillota</taxon>
        <taxon>Bacilli</taxon>
        <taxon>Lactobacillales</taxon>
        <taxon>Lactobacillaceae</taxon>
        <taxon>Levilactobacillus</taxon>
    </lineage>
</organism>
<evidence type="ECO:0000313" key="3">
    <source>
        <dbReference type="Proteomes" id="UP001596283"/>
    </source>
</evidence>
<dbReference type="Gene3D" id="1.20.1250.20">
    <property type="entry name" value="MFS general substrate transporter like domains"/>
    <property type="match status" value="1"/>
</dbReference>
<sequence>MGIILGSFTPMKRVAWLSIPTNLTLVIGVSGVISANLLWLQNRYILVACILVNGVLIGLLNPRIQAEMITELPEEAIGSILSVFYTVIQLTVPGGAVVFAFLANGWTMAIAWIGLVAAIVVGLLYAEVLRRRLARP</sequence>
<feature type="transmembrane region" description="Helical" evidence="1">
    <location>
        <begin position="14"/>
        <end position="38"/>
    </location>
</feature>
<feature type="transmembrane region" description="Helical" evidence="1">
    <location>
        <begin position="109"/>
        <end position="126"/>
    </location>
</feature>
<dbReference type="SUPFAM" id="SSF103473">
    <property type="entry name" value="MFS general substrate transporter"/>
    <property type="match status" value="1"/>
</dbReference>
<dbReference type="Proteomes" id="UP001596283">
    <property type="component" value="Unassembled WGS sequence"/>
</dbReference>
<evidence type="ECO:0000313" key="2">
    <source>
        <dbReference type="EMBL" id="MFC6260513.1"/>
    </source>
</evidence>
<keyword evidence="1" id="KW-0472">Membrane</keyword>
<evidence type="ECO:0000256" key="1">
    <source>
        <dbReference type="SAM" id="Phobius"/>
    </source>
</evidence>
<evidence type="ECO:0008006" key="4">
    <source>
        <dbReference type="Google" id="ProtNLM"/>
    </source>
</evidence>
<feature type="transmembrane region" description="Helical" evidence="1">
    <location>
        <begin position="44"/>
        <end position="64"/>
    </location>
</feature>
<dbReference type="EMBL" id="JBHSSI010000033">
    <property type="protein sequence ID" value="MFC6260513.1"/>
    <property type="molecule type" value="Genomic_DNA"/>
</dbReference>
<comment type="caution">
    <text evidence="2">The sequence shown here is derived from an EMBL/GenBank/DDBJ whole genome shotgun (WGS) entry which is preliminary data.</text>
</comment>
<keyword evidence="1" id="KW-1133">Transmembrane helix</keyword>
<feature type="transmembrane region" description="Helical" evidence="1">
    <location>
        <begin position="76"/>
        <end position="103"/>
    </location>
</feature>
<reference evidence="3" key="1">
    <citation type="journal article" date="2019" name="Int. J. Syst. Evol. Microbiol.">
        <title>The Global Catalogue of Microorganisms (GCM) 10K type strain sequencing project: providing services to taxonomists for standard genome sequencing and annotation.</title>
        <authorList>
            <consortium name="The Broad Institute Genomics Platform"/>
            <consortium name="The Broad Institute Genome Sequencing Center for Infectious Disease"/>
            <person name="Wu L."/>
            <person name="Ma J."/>
        </authorList>
    </citation>
    <scope>NUCLEOTIDE SEQUENCE [LARGE SCALE GENOMIC DNA]</scope>
    <source>
        <strain evidence="3">CCM 8908</strain>
    </source>
</reference>
<gene>
    <name evidence="2" type="ORF">ACFP1C_06075</name>
</gene>
<keyword evidence="1" id="KW-0812">Transmembrane</keyword>
<proteinExistence type="predicted"/>